<sequence>MSVLIVVPARYGSTRFPGKPLAKIAGRTMLDRVAARARAAACAIEEAGIDKAAYAVATDDQRIMDHCNKTGIPAVMTDPALASGSDRALAAANAMQTRPDIVVNLQGDAPFTPVGHITAVIRALEESDADAATPCIQLDWRGLDALRKAKETTPFSGTTCLIGPDGNALWFSKSIQPAMRKEAALREQSETSPVYRHIGLYGFRYAALKKFTELPPSRYEELEGLEQLRLLENGMTIRCVLVDAPAVSSSGVDTAEDLARVEALIAAHGDPDAEYFADA</sequence>
<evidence type="ECO:0000313" key="5">
    <source>
        <dbReference type="Proteomes" id="UP000239504"/>
    </source>
</evidence>
<dbReference type="SUPFAM" id="SSF53448">
    <property type="entry name" value="Nucleotide-diphospho-sugar transferases"/>
    <property type="match status" value="1"/>
</dbReference>
<keyword evidence="3" id="KW-0448">Lipopolysaccharide biosynthesis</keyword>
<keyword evidence="1 4" id="KW-0808">Transferase</keyword>
<organism evidence="4 5">
    <name type="scientific">Hyphococcus luteus</name>
    <dbReference type="NCBI Taxonomy" id="2058213"/>
    <lineage>
        <taxon>Bacteria</taxon>
        <taxon>Pseudomonadati</taxon>
        <taxon>Pseudomonadota</taxon>
        <taxon>Alphaproteobacteria</taxon>
        <taxon>Parvularculales</taxon>
        <taxon>Parvularculaceae</taxon>
        <taxon>Hyphococcus</taxon>
    </lineage>
</organism>
<keyword evidence="2 4" id="KW-0548">Nucleotidyltransferase</keyword>
<evidence type="ECO:0000313" key="4">
    <source>
        <dbReference type="EMBL" id="PQA88558.1"/>
    </source>
</evidence>
<dbReference type="PANTHER" id="PTHR42866:SF2">
    <property type="entry name" value="3-DEOXY-MANNO-OCTULOSONATE CYTIDYLYLTRANSFERASE, MITOCHONDRIAL"/>
    <property type="match status" value="1"/>
</dbReference>
<dbReference type="EMBL" id="PJCH01000005">
    <property type="protein sequence ID" value="PQA88558.1"/>
    <property type="molecule type" value="Genomic_DNA"/>
</dbReference>
<dbReference type="GO" id="GO:0008690">
    <property type="term" value="F:3-deoxy-manno-octulosonate cytidylyltransferase activity"/>
    <property type="evidence" value="ECO:0007669"/>
    <property type="project" value="InterPro"/>
</dbReference>
<dbReference type="Gene3D" id="3.90.550.10">
    <property type="entry name" value="Spore Coat Polysaccharide Biosynthesis Protein SpsA, Chain A"/>
    <property type="match status" value="1"/>
</dbReference>
<dbReference type="GO" id="GO:0005829">
    <property type="term" value="C:cytosol"/>
    <property type="evidence" value="ECO:0007669"/>
    <property type="project" value="TreeGrafter"/>
</dbReference>
<dbReference type="Pfam" id="PF02348">
    <property type="entry name" value="CTP_transf_3"/>
    <property type="match status" value="1"/>
</dbReference>
<comment type="caution">
    <text evidence="4">The sequence shown here is derived from an EMBL/GenBank/DDBJ whole genome shotgun (WGS) entry which is preliminary data.</text>
</comment>
<evidence type="ECO:0000256" key="1">
    <source>
        <dbReference type="ARBA" id="ARBA00022679"/>
    </source>
</evidence>
<dbReference type="InterPro" id="IPR003329">
    <property type="entry name" value="Cytidylyl_trans"/>
</dbReference>
<dbReference type="RefSeq" id="WP_104829802.1">
    <property type="nucleotide sequence ID" value="NZ_PJCH01000005.1"/>
</dbReference>
<dbReference type="PANTHER" id="PTHR42866">
    <property type="entry name" value="3-DEOXY-MANNO-OCTULOSONATE CYTIDYLYLTRANSFERASE"/>
    <property type="match status" value="1"/>
</dbReference>
<dbReference type="InterPro" id="IPR029044">
    <property type="entry name" value="Nucleotide-diphossugar_trans"/>
</dbReference>
<dbReference type="Proteomes" id="UP000239504">
    <property type="component" value="Unassembled WGS sequence"/>
</dbReference>
<dbReference type="InterPro" id="IPR004528">
    <property type="entry name" value="KdsB"/>
</dbReference>
<protein>
    <submittedName>
        <fullName evidence="4">3-deoxy-manno-octulosonate cytidylyltransferase</fullName>
    </submittedName>
</protein>
<evidence type="ECO:0000256" key="2">
    <source>
        <dbReference type="ARBA" id="ARBA00022695"/>
    </source>
</evidence>
<name>A0A2S7K7W8_9PROT</name>
<keyword evidence="5" id="KW-1185">Reference proteome</keyword>
<accession>A0A2S7K7W8</accession>
<gene>
    <name evidence="4" type="primary">kdsB</name>
    <name evidence="4" type="ORF">CW354_09760</name>
</gene>
<dbReference type="NCBIfam" id="NF003952">
    <property type="entry name" value="PRK05450.1-5"/>
    <property type="match status" value="1"/>
</dbReference>
<dbReference type="AlphaFoldDB" id="A0A2S7K7W8"/>
<proteinExistence type="predicted"/>
<evidence type="ECO:0000256" key="3">
    <source>
        <dbReference type="ARBA" id="ARBA00022985"/>
    </source>
</evidence>
<dbReference type="CDD" id="cd02517">
    <property type="entry name" value="CMP-KDO-Synthetase"/>
    <property type="match status" value="1"/>
</dbReference>
<dbReference type="OrthoDB" id="9815559at2"/>
<dbReference type="NCBIfam" id="TIGR00466">
    <property type="entry name" value="kdsB"/>
    <property type="match status" value="1"/>
</dbReference>
<reference evidence="4 5" key="1">
    <citation type="submission" date="2017-12" db="EMBL/GenBank/DDBJ databases">
        <authorList>
            <person name="Hurst M.R.H."/>
        </authorList>
    </citation>
    <scope>NUCLEOTIDE SEQUENCE [LARGE SCALE GENOMIC DNA]</scope>
    <source>
        <strain evidence="4 5">SY-3-19</strain>
    </source>
</reference>
<dbReference type="GO" id="GO:0009103">
    <property type="term" value="P:lipopolysaccharide biosynthetic process"/>
    <property type="evidence" value="ECO:0007669"/>
    <property type="project" value="UniProtKB-KW"/>
</dbReference>